<dbReference type="InterPro" id="IPR036663">
    <property type="entry name" value="Fumarylacetoacetase_C_sf"/>
</dbReference>
<comment type="similarity">
    <text evidence="2">Belongs to the hydratase/decarboxylase family.</text>
</comment>
<dbReference type="RefSeq" id="WP_339554496.1">
    <property type="nucleotide sequence ID" value="NZ_CP159258.1"/>
</dbReference>
<accession>A0AAU8E7J1</accession>
<dbReference type="GO" id="GO:0046872">
    <property type="term" value="F:metal ion binding"/>
    <property type="evidence" value="ECO:0007669"/>
    <property type="project" value="UniProtKB-KW"/>
</dbReference>
<organism evidence="5">
    <name type="scientific">Pseudomonas sp. MYb327</name>
    <dbReference type="NCBI Taxonomy" id="2745230"/>
    <lineage>
        <taxon>Bacteria</taxon>
        <taxon>Pseudomonadati</taxon>
        <taxon>Pseudomonadota</taxon>
        <taxon>Gammaproteobacteria</taxon>
        <taxon>Pseudomonadales</taxon>
        <taxon>Pseudomonadaceae</taxon>
        <taxon>Pseudomonas</taxon>
    </lineage>
</organism>
<protein>
    <submittedName>
        <fullName evidence="5">Fumarylacetoacetate hydrolase family protein</fullName>
    </submittedName>
</protein>
<evidence type="ECO:0000256" key="3">
    <source>
        <dbReference type="ARBA" id="ARBA00022723"/>
    </source>
</evidence>
<evidence type="ECO:0000259" key="4">
    <source>
        <dbReference type="Pfam" id="PF01557"/>
    </source>
</evidence>
<comment type="similarity">
    <text evidence="1">Belongs to the FAH family.</text>
</comment>
<evidence type="ECO:0000256" key="2">
    <source>
        <dbReference type="ARBA" id="ARBA00010715"/>
    </source>
</evidence>
<dbReference type="InterPro" id="IPR051121">
    <property type="entry name" value="FAH"/>
</dbReference>
<feature type="domain" description="Fumarylacetoacetase-like C-terminal" evidence="4">
    <location>
        <begin position="98"/>
        <end position="313"/>
    </location>
</feature>
<dbReference type="Gene3D" id="3.90.850.10">
    <property type="entry name" value="Fumarylacetoacetase-like, C-terminal domain"/>
    <property type="match status" value="1"/>
</dbReference>
<dbReference type="GO" id="GO:0044281">
    <property type="term" value="P:small molecule metabolic process"/>
    <property type="evidence" value="ECO:0007669"/>
    <property type="project" value="UniProtKB-ARBA"/>
</dbReference>
<gene>
    <name evidence="5" type="ORF">ABVN21_09015</name>
</gene>
<dbReference type="AlphaFoldDB" id="A0AAU8E7J1"/>
<proteinExistence type="inferred from homology"/>
<dbReference type="PANTHER" id="PTHR42796">
    <property type="entry name" value="FUMARYLACETOACETATE HYDROLASE DOMAIN-CONTAINING PROTEIN 2A-RELATED"/>
    <property type="match status" value="1"/>
</dbReference>
<dbReference type="SUPFAM" id="SSF56529">
    <property type="entry name" value="FAH"/>
    <property type="match status" value="1"/>
</dbReference>
<dbReference type="Pfam" id="PF01557">
    <property type="entry name" value="FAA_hydrolase"/>
    <property type="match status" value="1"/>
</dbReference>
<dbReference type="PANTHER" id="PTHR42796:SF4">
    <property type="entry name" value="FUMARYLACETOACETATE HYDROLASE DOMAIN-CONTAINING PROTEIN 2A"/>
    <property type="match status" value="1"/>
</dbReference>
<evidence type="ECO:0000313" key="5">
    <source>
        <dbReference type="EMBL" id="XCG76190.1"/>
    </source>
</evidence>
<keyword evidence="3" id="KW-0479">Metal-binding</keyword>
<sequence length="315" mass="34319">MKIARYQSAAGPERLGIVTSVSGREMLVDVAKAAAVRGGPSISTSGTPTSVMGLIEGGAPAMEATRELLTWVADRQDPVWMDDPNSVAWLTPVPEKSMFCAGRNFGRHKLESMKGEAGNASKLHSDFPTGFVKLGRTLVPHKSQVRRPDDVLNFDYEVEIALVLGKAIDARSDIDPASAIFGYTIFNDLSAREWQLREMQNGMIMLGKNFPGFGPLGPYILTADDVPDPTGLVLWLKVNGELRQHSDCRDLIFGFPEMVAFWSRFGLVPGDLISTGTPEGVALHHKPDSHQWYLKPGDRVEAGVDGIGVLETFIV</sequence>
<dbReference type="GO" id="GO:0016787">
    <property type="term" value="F:hydrolase activity"/>
    <property type="evidence" value="ECO:0007669"/>
    <property type="project" value="UniProtKB-KW"/>
</dbReference>
<evidence type="ECO:0000256" key="1">
    <source>
        <dbReference type="ARBA" id="ARBA00010211"/>
    </source>
</evidence>
<dbReference type="EMBL" id="CP159258">
    <property type="protein sequence ID" value="XCG76190.1"/>
    <property type="molecule type" value="Genomic_DNA"/>
</dbReference>
<reference evidence="5" key="1">
    <citation type="submission" date="2024-06" db="EMBL/GenBank/DDBJ databases">
        <title>The Caenorhabditis elegans bacterial microbiome influences microsporidia infection through nutrient limitation and inhibiting parasite invasion.</title>
        <authorList>
            <person name="Tamim El Jarkass H."/>
            <person name="Castelblanco S."/>
            <person name="Kaur M."/>
            <person name="Wan Y.C."/>
            <person name="Ellis A.E."/>
            <person name="Sheldon R.D."/>
            <person name="Lien E.C."/>
            <person name="Burton N.O."/>
            <person name="Wright G.D."/>
            <person name="Reinke A.W."/>
        </authorList>
    </citation>
    <scope>NUCLEOTIDE SEQUENCE</scope>
    <source>
        <strain evidence="5">MYb327</strain>
    </source>
</reference>
<keyword evidence="5" id="KW-0378">Hydrolase</keyword>
<dbReference type="InterPro" id="IPR011234">
    <property type="entry name" value="Fumarylacetoacetase-like_C"/>
</dbReference>
<name>A0AAU8E7J1_9PSED</name>